<feature type="compositionally biased region" description="Acidic residues" evidence="4">
    <location>
        <begin position="1114"/>
        <end position="1124"/>
    </location>
</feature>
<feature type="repeat" description="TPR" evidence="3">
    <location>
        <begin position="217"/>
        <end position="250"/>
    </location>
</feature>
<dbReference type="Gene3D" id="3.40.50.300">
    <property type="entry name" value="P-loop containing nucleotide triphosphate hydrolases"/>
    <property type="match status" value="1"/>
</dbReference>
<feature type="repeat" description="TPR" evidence="3">
    <location>
        <begin position="351"/>
        <end position="384"/>
    </location>
</feature>
<evidence type="ECO:0000256" key="2">
    <source>
        <dbReference type="ARBA" id="ARBA00022803"/>
    </source>
</evidence>
<proteinExistence type="predicted"/>
<dbReference type="InterPro" id="IPR027417">
    <property type="entry name" value="P-loop_NTPase"/>
</dbReference>
<feature type="compositionally biased region" description="Acidic residues" evidence="4">
    <location>
        <begin position="990"/>
        <end position="1005"/>
    </location>
</feature>
<dbReference type="InterPro" id="IPR031101">
    <property type="entry name" value="Ctr9"/>
</dbReference>
<dbReference type="PANTHER" id="PTHR14027">
    <property type="entry name" value="RNA POLYMERASE-ASSOCIATED PROTEIN CTR9"/>
    <property type="match status" value="1"/>
</dbReference>
<keyword evidence="6" id="KW-1185">Reference proteome</keyword>
<dbReference type="Pfam" id="PF13432">
    <property type="entry name" value="TPR_16"/>
    <property type="match status" value="2"/>
</dbReference>
<dbReference type="EMBL" id="OZ022412">
    <property type="protein sequence ID" value="CAK9442135.1"/>
    <property type="molecule type" value="Genomic_DNA"/>
</dbReference>
<dbReference type="GeneID" id="92211074"/>
<dbReference type="Proteomes" id="UP001497383">
    <property type="component" value="Chromosome 8"/>
</dbReference>
<reference evidence="5 6" key="1">
    <citation type="submission" date="2024-03" db="EMBL/GenBank/DDBJ databases">
        <authorList>
            <person name="Brejova B."/>
        </authorList>
    </citation>
    <scope>NUCLEOTIDE SEQUENCE [LARGE SCALE GENOMIC DNA]</scope>
    <source>
        <strain evidence="5 6">CBS 14171</strain>
    </source>
</reference>
<dbReference type="Gene3D" id="1.20.120.430">
    <property type="entry name" value="tRNA modification GTPase MnmE domain 2"/>
    <property type="match status" value="1"/>
</dbReference>
<evidence type="ECO:0000256" key="4">
    <source>
        <dbReference type="SAM" id="MobiDB-lite"/>
    </source>
</evidence>
<evidence type="ECO:0000256" key="1">
    <source>
        <dbReference type="ARBA" id="ARBA00022737"/>
    </source>
</evidence>
<dbReference type="Pfam" id="PF13181">
    <property type="entry name" value="TPR_8"/>
    <property type="match status" value="1"/>
</dbReference>
<dbReference type="InterPro" id="IPR011990">
    <property type="entry name" value="TPR-like_helical_dom_sf"/>
</dbReference>
<evidence type="ECO:0008006" key="7">
    <source>
        <dbReference type="Google" id="ProtNLM"/>
    </source>
</evidence>
<keyword evidence="2 3" id="KW-0802">TPR repeat</keyword>
<dbReference type="PANTHER" id="PTHR14027:SF2">
    <property type="entry name" value="RNA POLYMERASE-ASSOCIATED PROTEIN CTR9 HOMOLOG"/>
    <property type="match status" value="1"/>
</dbReference>
<dbReference type="RefSeq" id="XP_066832816.1">
    <property type="nucleotide sequence ID" value="XM_066976258.1"/>
</dbReference>
<evidence type="ECO:0000313" key="5">
    <source>
        <dbReference type="EMBL" id="CAK9442135.1"/>
    </source>
</evidence>
<dbReference type="InterPro" id="IPR019734">
    <property type="entry name" value="TPR_rpt"/>
</dbReference>
<evidence type="ECO:0000313" key="6">
    <source>
        <dbReference type="Proteomes" id="UP001497383"/>
    </source>
</evidence>
<dbReference type="SMART" id="SM00028">
    <property type="entry name" value="TPR"/>
    <property type="match status" value="9"/>
</dbReference>
<organism evidence="5 6">
    <name type="scientific">Lodderomyces beijingensis</name>
    <dbReference type="NCBI Taxonomy" id="1775926"/>
    <lineage>
        <taxon>Eukaryota</taxon>
        <taxon>Fungi</taxon>
        <taxon>Dikarya</taxon>
        <taxon>Ascomycota</taxon>
        <taxon>Saccharomycotina</taxon>
        <taxon>Pichiomycetes</taxon>
        <taxon>Debaryomycetaceae</taxon>
        <taxon>Candida/Lodderomyces clade</taxon>
        <taxon>Lodderomyces</taxon>
    </lineage>
</organism>
<feature type="compositionally biased region" description="Acidic residues" evidence="4">
    <location>
        <begin position="1037"/>
        <end position="1056"/>
    </location>
</feature>
<dbReference type="Gene3D" id="1.25.40.10">
    <property type="entry name" value="Tetratricopeptide repeat domain"/>
    <property type="match status" value="4"/>
</dbReference>
<feature type="compositionally biased region" description="Acidic residues" evidence="4">
    <location>
        <begin position="1072"/>
        <end position="1089"/>
    </location>
</feature>
<dbReference type="InterPro" id="IPR027368">
    <property type="entry name" value="MnmE_dom2"/>
</dbReference>
<protein>
    <recommendedName>
        <fullName evidence="7">RNA polymerase-associated protein CTR9</fullName>
    </recommendedName>
</protein>
<feature type="region of interest" description="Disordered" evidence="4">
    <location>
        <begin position="976"/>
        <end position="1146"/>
    </location>
</feature>
<dbReference type="SUPFAM" id="SSF48452">
    <property type="entry name" value="TPR-like"/>
    <property type="match status" value="3"/>
</dbReference>
<keyword evidence="1" id="KW-0677">Repeat</keyword>
<feature type="compositionally biased region" description="Basic and acidic residues" evidence="4">
    <location>
        <begin position="1127"/>
        <end position="1146"/>
    </location>
</feature>
<accession>A0ABP0ZU40</accession>
<feature type="compositionally biased region" description="Basic residues" evidence="4">
    <location>
        <begin position="1020"/>
        <end position="1032"/>
    </location>
</feature>
<dbReference type="PROSITE" id="PS50005">
    <property type="entry name" value="TPR"/>
    <property type="match status" value="2"/>
</dbReference>
<sequence>MEEPTDVSFYIGQDGVEALRNLDVPVEGGDVVSLNLTNANELPDPQEIVSFFDENKSGKHFWIIVASAYAQLGKLEESEQIIQSALKSTNFNEEDIKTFESFLVWLYFRYASLGIDKETYLKKAGAEIFKLKEKILKDSQTSPINSISNLLAEAVLHLAQGDDDEAQKIFDRILRTDQNNSFALLGKSQAVLNKTKNYSLALKLFQQVLILNPAMRPDPRLGIGLCFWFLKDEKMAVQAWERALEVDPDNLKAKVFLALAKFHTTFNNSLSDEEFLADYKKCITEVSQLHSSDVKDFTILLVLVSYYFAKEDYETVSKIVKKVIYGITGDENFTKLGSVSKLSKYSLNVLSECFTWLARLDFAKSDFTQASKHFQEAIKLNEQNIVAKLGLGQSQYNRGSVEEASLTFESILRGNVNCLEVNYSLGILYSKSNSRKKKGMAIETLERYIRLSNHRGLAASQDNTGVSLNKEPITINAYLTLSKLYESIDIDQSLNYLAKAVESRKKVGKSISLEIYNNIGVFQFSKQNFKQAAENFQSALDELNKTSQFISPDGDTLVDLPQDLKVSLTFNLARSQEISHEEEALRAYESLLAECPHYFSAKLRVLFLSCINNNNNAKLSRSEVKDEIDELLNLNASDLEIRSFYGWFVKNFGKKLGMKPDTDTTFQKDTLVDYDKHDCYALISLANIYCVMARDLKGPNTDEKKKNYYVRAMELYTKVLTIDPKNVYAAQGLAIVYIENKEAAKGLDILRKIRDSLNDISVYLNLGHVLCELKQFGKGIENYELALGRYTDGKDVRILTFLGRGWYLRAMHEQNLNFFKRALEFTKQALELTKGSKSALFFNIAYIQFQIADFVSKQQVSSRKPQDISDAIDGLQEAIETLIKLSSDDEKHPPYPKEELRGRANLGSSTLLNRLTNALDETKENIASVEQKLQTAKHIREQEKEARLQEEQAKLNLLKEKEAALAKERAALQEQAQQWAEESRSNIAVQEEEENDDKLFDEETEDRPKSKGGKGGKNGKPAKKGKSKKSKRKVVEDSESEVEAEFSGGDDNDGPEMDNARPRQKKRKNAVESDDDEGGGAGGEEEQEEQGSSKKTNGSRRKKQHLSSEFVHDSDEDSDDDLFNEVDNGRDENGDKAKANEDSGDE</sequence>
<name>A0ABP0ZU40_9ASCO</name>
<dbReference type="Pfam" id="PF14559">
    <property type="entry name" value="TPR_19"/>
    <property type="match status" value="1"/>
</dbReference>
<evidence type="ECO:0000256" key="3">
    <source>
        <dbReference type="PROSITE-ProRule" id="PRU00339"/>
    </source>
</evidence>
<gene>
    <name evidence="5" type="ORF">LODBEIA_P58780</name>
</gene>